<evidence type="ECO:0000313" key="3">
    <source>
        <dbReference type="Proteomes" id="UP000278907"/>
    </source>
</evidence>
<feature type="signal peptide" evidence="1">
    <location>
        <begin position="1"/>
        <end position="19"/>
    </location>
</feature>
<proteinExistence type="predicted"/>
<feature type="chain" id="PRO_5045424103" evidence="1">
    <location>
        <begin position="20"/>
        <end position="158"/>
    </location>
</feature>
<sequence>MRALAVTALVWGFTAMAQAVPTTKVMTTVPVTGAALDTVVASVLDVGVSRGGTLTVTLRILSDSGAVLAEVTGPVTEGVPLRLSARAPSAAGVRAQLVFPSNTEPLALGGLVFERWTPPAPPGNRPLFCKIPRTGDPLGGYPNPTTGEPLRCTVAYGN</sequence>
<gene>
    <name evidence="2" type="ORF">D7Y13_06515</name>
</gene>
<name>A0ABX9QMX9_9BACT</name>
<reference evidence="2 3" key="1">
    <citation type="submission" date="2018-09" db="EMBL/GenBank/DDBJ databases">
        <authorList>
            <person name="Livingstone P.G."/>
            <person name="Whitworth D.E."/>
        </authorList>
    </citation>
    <scope>NUCLEOTIDE SEQUENCE [LARGE SCALE GENOMIC DNA]</scope>
    <source>
        <strain evidence="2 3">CA031B</strain>
    </source>
</reference>
<keyword evidence="3" id="KW-1185">Reference proteome</keyword>
<accession>A0ABX9QMX9</accession>
<evidence type="ECO:0000256" key="1">
    <source>
        <dbReference type="SAM" id="SignalP"/>
    </source>
</evidence>
<protein>
    <submittedName>
        <fullName evidence="2">Uncharacterized protein</fullName>
    </submittedName>
</protein>
<keyword evidence="1" id="KW-0732">Signal</keyword>
<comment type="caution">
    <text evidence="2">The sequence shown here is derived from an EMBL/GenBank/DDBJ whole genome shotgun (WGS) entry which is preliminary data.</text>
</comment>
<organism evidence="2 3">
    <name type="scientific">Corallococcus praedator</name>
    <dbReference type="NCBI Taxonomy" id="2316724"/>
    <lineage>
        <taxon>Bacteria</taxon>
        <taxon>Pseudomonadati</taxon>
        <taxon>Myxococcota</taxon>
        <taxon>Myxococcia</taxon>
        <taxon>Myxococcales</taxon>
        <taxon>Cystobacterineae</taxon>
        <taxon>Myxococcaceae</taxon>
        <taxon>Corallococcus</taxon>
    </lineage>
</organism>
<dbReference type="Proteomes" id="UP000278907">
    <property type="component" value="Unassembled WGS sequence"/>
</dbReference>
<dbReference type="EMBL" id="RAWI01000031">
    <property type="protein sequence ID" value="RKI14170.1"/>
    <property type="molecule type" value="Genomic_DNA"/>
</dbReference>
<evidence type="ECO:0000313" key="2">
    <source>
        <dbReference type="EMBL" id="RKI14170.1"/>
    </source>
</evidence>